<dbReference type="AlphaFoldDB" id="A0A1C4D097"/>
<dbReference type="NCBIfam" id="TIGR02934">
    <property type="entry name" value="nifT_nitrog"/>
    <property type="match status" value="1"/>
</dbReference>
<gene>
    <name evidence="1" type="ORF">GA0061071_109166</name>
</gene>
<dbReference type="OrthoDB" id="196613at2"/>
<organism evidence="1 2">
    <name type="scientific">Kosakonia oryzendophytica</name>
    <dbReference type="NCBI Taxonomy" id="1005665"/>
    <lineage>
        <taxon>Bacteria</taxon>
        <taxon>Pseudomonadati</taxon>
        <taxon>Pseudomonadota</taxon>
        <taxon>Gammaproteobacteria</taxon>
        <taxon>Enterobacterales</taxon>
        <taxon>Enterobacteriaceae</taxon>
        <taxon>Kosakonia</taxon>
    </lineage>
</organism>
<dbReference type="InterPro" id="IPR024044">
    <property type="entry name" value="NifT/FixU_barrel-like_dom_sf"/>
</dbReference>
<sequence>MPVIIIRQRGNDLYCYIAKQDLEARVLHIEHDTAQRWGGVLSLEGGRRYYVNEQPGRPAFPISLRATRDARV</sequence>
<keyword evidence="2" id="KW-1185">Reference proteome</keyword>
<dbReference type="Pfam" id="PF06988">
    <property type="entry name" value="NifT"/>
    <property type="match status" value="1"/>
</dbReference>
<reference evidence="2" key="1">
    <citation type="submission" date="2016-08" db="EMBL/GenBank/DDBJ databases">
        <authorList>
            <person name="Varghese N."/>
            <person name="Submissions Spin"/>
        </authorList>
    </citation>
    <scope>NUCLEOTIDE SEQUENCE [LARGE SCALE GENOMIC DNA]</scope>
    <source>
        <strain evidence="2">REICA_082</strain>
    </source>
</reference>
<name>A0A1C4D097_9ENTR</name>
<dbReference type="SUPFAM" id="SSF159203">
    <property type="entry name" value="NifT/FixU-like"/>
    <property type="match status" value="1"/>
</dbReference>
<dbReference type="GO" id="GO:0009399">
    <property type="term" value="P:nitrogen fixation"/>
    <property type="evidence" value="ECO:0007669"/>
    <property type="project" value="InterPro"/>
</dbReference>
<evidence type="ECO:0000313" key="1">
    <source>
        <dbReference type="EMBL" id="SCC24638.1"/>
    </source>
</evidence>
<accession>A0A1C4D097</accession>
<dbReference type="InterPro" id="IPR009727">
    <property type="entry name" value="NifT"/>
</dbReference>
<proteinExistence type="predicted"/>
<dbReference type="Proteomes" id="UP000198975">
    <property type="component" value="Unassembled WGS sequence"/>
</dbReference>
<evidence type="ECO:0000313" key="2">
    <source>
        <dbReference type="Proteomes" id="UP000198975"/>
    </source>
</evidence>
<protein>
    <submittedName>
        <fullName evidence="1">Nitrogen fixation protein NifT</fullName>
    </submittedName>
</protein>
<dbReference type="EMBL" id="FMAY01000009">
    <property type="protein sequence ID" value="SCC24638.1"/>
    <property type="molecule type" value="Genomic_DNA"/>
</dbReference>
<dbReference type="Gene3D" id="2.40.50.240">
    <property type="entry name" value="NifT/FixU-like"/>
    <property type="match status" value="1"/>
</dbReference>
<dbReference type="RefSeq" id="WP_088237518.1">
    <property type="nucleotide sequence ID" value="NZ_FMAY01000009.1"/>
</dbReference>